<protein>
    <submittedName>
        <fullName evidence="2">Uncharacterized protein</fullName>
    </submittedName>
</protein>
<evidence type="ECO:0000256" key="1">
    <source>
        <dbReference type="SAM" id="Phobius"/>
    </source>
</evidence>
<keyword evidence="1" id="KW-1133">Transmembrane helix</keyword>
<name>A0A8B3M6R2_ECOLX</name>
<evidence type="ECO:0000313" key="3">
    <source>
        <dbReference type="Proteomes" id="UP000288459"/>
    </source>
</evidence>
<accession>A0A8B3M6R2</accession>
<evidence type="ECO:0000313" key="2">
    <source>
        <dbReference type="EMBL" id="RVE16556.1"/>
    </source>
</evidence>
<keyword evidence="1" id="KW-0472">Membrane</keyword>
<reference evidence="2 3" key="1">
    <citation type="submission" date="2017-08" db="EMBL/GenBank/DDBJ databases">
        <title>Sequencing of Escherichia coli CCPM 6219.</title>
        <authorList>
            <person name="Liu S.-L."/>
            <person name="Zhou Y.-J."/>
            <person name="Zhao M.-F."/>
        </authorList>
    </citation>
    <scope>NUCLEOTIDE SEQUENCE [LARGE SCALE GENOMIC DNA]</scope>
    <source>
        <strain evidence="2 3">CCPM 6219</strain>
    </source>
</reference>
<comment type="caution">
    <text evidence="2">The sequence shown here is derived from an EMBL/GenBank/DDBJ whole genome shotgun (WGS) entry which is preliminary data.</text>
</comment>
<gene>
    <name evidence="2" type="ORF">CIG67_01525</name>
</gene>
<proteinExistence type="predicted"/>
<keyword evidence="1" id="KW-0812">Transmembrane</keyword>
<feature type="transmembrane region" description="Helical" evidence="1">
    <location>
        <begin position="12"/>
        <end position="30"/>
    </location>
</feature>
<organism evidence="2 3">
    <name type="scientific">Escherichia coli</name>
    <dbReference type="NCBI Taxonomy" id="562"/>
    <lineage>
        <taxon>Bacteria</taxon>
        <taxon>Pseudomonadati</taxon>
        <taxon>Pseudomonadota</taxon>
        <taxon>Gammaproteobacteria</taxon>
        <taxon>Enterobacterales</taxon>
        <taxon>Enterobacteriaceae</taxon>
        <taxon>Escherichia</taxon>
    </lineage>
</organism>
<sequence>MSDLLLIKNWLIDHHTLSIFFGFLSAGLWIKSATAKVKTGRSTVVAITFDDPQKNVDLHEFFLTARLQSKYNSYAAFAAAATVILQMAGY</sequence>
<dbReference type="EMBL" id="NPIM01000047">
    <property type="protein sequence ID" value="RVE16556.1"/>
    <property type="molecule type" value="Genomic_DNA"/>
</dbReference>
<dbReference type="AlphaFoldDB" id="A0A8B3M6R2"/>
<dbReference type="Proteomes" id="UP000288459">
    <property type="component" value="Unassembled WGS sequence"/>
</dbReference>
<dbReference type="RefSeq" id="WP_001475137.1">
    <property type="nucleotide sequence ID" value="NZ_BGPX01000013.1"/>
</dbReference>
<feature type="transmembrane region" description="Helical" evidence="1">
    <location>
        <begin position="71"/>
        <end position="89"/>
    </location>
</feature>